<dbReference type="EMBL" id="QJKJ01000904">
    <property type="protein sequence ID" value="RDY10142.1"/>
    <property type="molecule type" value="Genomic_DNA"/>
</dbReference>
<sequence length="189" mass="22218">MNFEGIQMPSKEPRLHEEQRDDKFEPTLRNWQMKTYYSKQHILGDVQDKVKRSTFKDQAQVAFLFELESKSIDDALLDKDISIIGTEWIFRNKVNENGKVIKNKAKVVAQDYSQREGIDLLKLLLILCETTPMFESDAFLTHIFKLKKALYGLKQAPCAWYEKLMQIYVDDIMFETTDESLSEEFSKIM</sequence>
<evidence type="ECO:0000313" key="3">
    <source>
        <dbReference type="Proteomes" id="UP000257109"/>
    </source>
</evidence>
<gene>
    <name evidence="2" type="ORF">CR513_05384</name>
</gene>
<dbReference type="AlphaFoldDB" id="A0A371I527"/>
<protein>
    <recommendedName>
        <fullName evidence="4">Reverse transcriptase Ty1/copia-type domain-containing protein</fullName>
    </recommendedName>
</protein>
<name>A0A371I527_MUCPR</name>
<accession>A0A371I527</accession>
<feature type="region of interest" description="Disordered" evidence="1">
    <location>
        <begin position="1"/>
        <end position="23"/>
    </location>
</feature>
<feature type="compositionally biased region" description="Basic and acidic residues" evidence="1">
    <location>
        <begin position="11"/>
        <end position="23"/>
    </location>
</feature>
<organism evidence="2 3">
    <name type="scientific">Mucuna pruriens</name>
    <name type="common">Velvet bean</name>
    <name type="synonym">Dolichos pruriens</name>
    <dbReference type="NCBI Taxonomy" id="157652"/>
    <lineage>
        <taxon>Eukaryota</taxon>
        <taxon>Viridiplantae</taxon>
        <taxon>Streptophyta</taxon>
        <taxon>Embryophyta</taxon>
        <taxon>Tracheophyta</taxon>
        <taxon>Spermatophyta</taxon>
        <taxon>Magnoliopsida</taxon>
        <taxon>eudicotyledons</taxon>
        <taxon>Gunneridae</taxon>
        <taxon>Pentapetalae</taxon>
        <taxon>rosids</taxon>
        <taxon>fabids</taxon>
        <taxon>Fabales</taxon>
        <taxon>Fabaceae</taxon>
        <taxon>Papilionoideae</taxon>
        <taxon>50 kb inversion clade</taxon>
        <taxon>NPAAA clade</taxon>
        <taxon>indigoferoid/millettioid clade</taxon>
        <taxon>Phaseoleae</taxon>
        <taxon>Mucuna</taxon>
    </lineage>
</organism>
<reference evidence="2" key="1">
    <citation type="submission" date="2018-05" db="EMBL/GenBank/DDBJ databases">
        <title>Draft genome of Mucuna pruriens seed.</title>
        <authorList>
            <person name="Nnadi N.E."/>
            <person name="Vos R."/>
            <person name="Hasami M.H."/>
            <person name="Devisetty U.K."/>
            <person name="Aguiy J.C."/>
        </authorList>
    </citation>
    <scope>NUCLEOTIDE SEQUENCE [LARGE SCALE GENOMIC DNA]</scope>
    <source>
        <strain evidence="2">JCA_2017</strain>
    </source>
</reference>
<keyword evidence="3" id="KW-1185">Reference proteome</keyword>
<evidence type="ECO:0000256" key="1">
    <source>
        <dbReference type="SAM" id="MobiDB-lite"/>
    </source>
</evidence>
<dbReference type="OrthoDB" id="1435079at2759"/>
<evidence type="ECO:0008006" key="4">
    <source>
        <dbReference type="Google" id="ProtNLM"/>
    </source>
</evidence>
<dbReference type="Proteomes" id="UP000257109">
    <property type="component" value="Unassembled WGS sequence"/>
</dbReference>
<comment type="caution">
    <text evidence="2">The sequence shown here is derived from an EMBL/GenBank/DDBJ whole genome shotgun (WGS) entry which is preliminary data.</text>
</comment>
<proteinExistence type="predicted"/>
<evidence type="ECO:0000313" key="2">
    <source>
        <dbReference type="EMBL" id="RDY10142.1"/>
    </source>
</evidence>
<feature type="non-terminal residue" evidence="2">
    <location>
        <position position="1"/>
    </location>
</feature>